<keyword evidence="5" id="KW-0808">Transferase</keyword>
<keyword evidence="11" id="KW-0539">Nucleus</keyword>
<name>A0A7I8KPH7_SPIIN</name>
<dbReference type="GO" id="GO:0000723">
    <property type="term" value="P:telomere maintenance"/>
    <property type="evidence" value="ECO:0007669"/>
    <property type="project" value="TreeGrafter"/>
</dbReference>
<dbReference type="InterPro" id="IPR050517">
    <property type="entry name" value="DDR_Repair_Kinase"/>
</dbReference>
<keyword evidence="7" id="KW-0227">DNA damage</keyword>
<evidence type="ECO:0000256" key="8">
    <source>
        <dbReference type="ARBA" id="ARBA00022777"/>
    </source>
</evidence>
<dbReference type="Pfam" id="PF25030">
    <property type="entry name" value="M-HEAT_ATR"/>
    <property type="match status" value="1"/>
</dbReference>
<dbReference type="PANTHER" id="PTHR11139">
    <property type="entry name" value="ATAXIA TELANGIECTASIA MUTATED ATM -RELATED"/>
    <property type="match status" value="1"/>
</dbReference>
<feature type="domain" description="FAT" evidence="17">
    <location>
        <begin position="1659"/>
        <end position="2274"/>
    </location>
</feature>
<evidence type="ECO:0000259" key="16">
    <source>
        <dbReference type="PROSITE" id="PS50290"/>
    </source>
</evidence>
<comment type="catalytic activity">
    <reaction evidence="15">
        <text>L-seryl-[protein] + ATP = O-phospho-L-seryl-[protein] + ADP + H(+)</text>
        <dbReference type="Rhea" id="RHEA:17989"/>
        <dbReference type="Rhea" id="RHEA-COMP:9863"/>
        <dbReference type="Rhea" id="RHEA-COMP:11604"/>
        <dbReference type="ChEBI" id="CHEBI:15378"/>
        <dbReference type="ChEBI" id="CHEBI:29999"/>
        <dbReference type="ChEBI" id="CHEBI:30616"/>
        <dbReference type="ChEBI" id="CHEBI:83421"/>
        <dbReference type="ChEBI" id="CHEBI:456216"/>
        <dbReference type="EC" id="2.7.11.1"/>
    </reaction>
</comment>
<gene>
    <name evidence="19" type="ORF">SI8410_07010370</name>
</gene>
<dbReference type="Gene3D" id="3.30.1010.10">
    <property type="entry name" value="Phosphatidylinositol 3-kinase Catalytic Subunit, Chain A, domain 4"/>
    <property type="match status" value="1"/>
</dbReference>
<dbReference type="InterPro" id="IPR011989">
    <property type="entry name" value="ARM-like"/>
</dbReference>
<dbReference type="InterPro" id="IPR036940">
    <property type="entry name" value="PI3/4_kinase_cat_sf"/>
</dbReference>
<dbReference type="InterPro" id="IPR012993">
    <property type="entry name" value="UME"/>
</dbReference>
<dbReference type="GO" id="GO:0005634">
    <property type="term" value="C:nucleus"/>
    <property type="evidence" value="ECO:0007669"/>
    <property type="project" value="UniProtKB-SubCell"/>
</dbReference>
<dbReference type="InterPro" id="IPR003152">
    <property type="entry name" value="FATC_dom"/>
</dbReference>
<dbReference type="Pfam" id="PF23593">
    <property type="entry name" value="HEAT_ATR"/>
    <property type="match status" value="1"/>
</dbReference>
<keyword evidence="10" id="KW-0234">DNA repair</keyword>
<evidence type="ECO:0000259" key="17">
    <source>
        <dbReference type="PROSITE" id="PS51189"/>
    </source>
</evidence>
<dbReference type="PROSITE" id="PS00916">
    <property type="entry name" value="PI3_4_KINASE_2"/>
    <property type="match status" value="1"/>
</dbReference>
<evidence type="ECO:0000256" key="11">
    <source>
        <dbReference type="ARBA" id="ARBA00023242"/>
    </source>
</evidence>
<keyword evidence="20" id="KW-1185">Reference proteome</keyword>
<accession>A0A7I8KPH7</accession>
<dbReference type="InterPro" id="IPR014009">
    <property type="entry name" value="PIK_FAT"/>
</dbReference>
<dbReference type="GO" id="GO:0000077">
    <property type="term" value="P:DNA damage checkpoint signaling"/>
    <property type="evidence" value="ECO:0007669"/>
    <property type="project" value="TreeGrafter"/>
</dbReference>
<evidence type="ECO:0000256" key="5">
    <source>
        <dbReference type="ARBA" id="ARBA00022679"/>
    </source>
</evidence>
<comment type="catalytic activity">
    <reaction evidence="14">
        <text>L-threonyl-[protein] + ATP = O-phospho-L-threonyl-[protein] + ADP + H(+)</text>
        <dbReference type="Rhea" id="RHEA:46608"/>
        <dbReference type="Rhea" id="RHEA-COMP:11060"/>
        <dbReference type="Rhea" id="RHEA-COMP:11605"/>
        <dbReference type="ChEBI" id="CHEBI:15378"/>
        <dbReference type="ChEBI" id="CHEBI:30013"/>
        <dbReference type="ChEBI" id="CHEBI:30616"/>
        <dbReference type="ChEBI" id="CHEBI:61977"/>
        <dbReference type="ChEBI" id="CHEBI:456216"/>
        <dbReference type="EC" id="2.7.11.1"/>
    </reaction>
</comment>
<dbReference type="Gene3D" id="1.10.1070.11">
    <property type="entry name" value="Phosphatidylinositol 3-/4-kinase, catalytic domain"/>
    <property type="match status" value="1"/>
</dbReference>
<dbReference type="SUPFAM" id="SSF56112">
    <property type="entry name" value="Protein kinase-like (PK-like)"/>
    <property type="match status" value="1"/>
</dbReference>
<keyword evidence="6" id="KW-0547">Nucleotide-binding</keyword>
<keyword evidence="4" id="KW-0723">Serine/threonine-protein kinase</keyword>
<evidence type="ECO:0000256" key="10">
    <source>
        <dbReference type="ARBA" id="ARBA00023204"/>
    </source>
</evidence>
<dbReference type="PANTHER" id="PTHR11139:SF69">
    <property type="entry name" value="SERINE_THREONINE-PROTEIN KINASE ATR"/>
    <property type="match status" value="1"/>
</dbReference>
<dbReference type="EMBL" id="LR746270">
    <property type="protein sequence ID" value="CAA7399700.1"/>
    <property type="molecule type" value="Genomic_DNA"/>
</dbReference>
<sequence length="2728" mass="305881">MASLPELIRALRERISGSGSGSSSSAAARVGGNDPLRNIIPNLLQTYVLPSVTDKEREITAVLKLLSHTAKNFPDVFFQGKAAAVLPVIGRIVPFFSEPAFHARHGVIFEAVISLLSLLRVSDREAYRQFFLDAMEVIEDILVVASSRADVSMSPKSAKVSLKCFQESFAGIADLPSLLGELPACLRPTDGPGVLIDITGKARWQSMAAWTIKLINKCLTEGTRHVCGLARPSFIYGTCYLLCYGDEILHMACFDFARIIAVTVGVDIVPAENLIRSICYILEDKMELPVIRISEYDSTVGACFHVLHSAVLDDVVESTANDVVTAFAKSILKTESSELKVALCNAYVRIAKICSIHIWRPGILVKLLYSDKSCPPLIICIKVAVGILGSELIGEGARIDCDMDLSLESGALARTSVGQKRPSQNISTLKHKRQRRDECKTLSSADIHEDAEGICSLTRDPRIDSADDMRRLLLSFIDFLRPGYIRDIHVKPEIAIMALSKLSLVFCSYQPTSLSTIVFCQALCWMRWICNEVKDGNSLKFDVPLYLEAVHGILLFQAAFPGNVKIFKDDYKNDEGNISVDTPDRTDVLNLEKLVWVQPSVFGQSHHITKIKCLCIQILSKIRANHTVERYLEILELALHDKDQEVRAEAVISMPVIVFYSGGCLLEHCFRRLEIWRTDKENQAHRFVPLSIGYLSCLHSLLNSTDGSSCKLYLTDSDEGQFQTHDFLTRGFWCSQCNGVRQKRHRDDRLLYAPRHFNDVVPDFDIVEIQTLFFKFVFDDSSEEVQIATVGVMPRILGHVTGDILFETKATWIKCIDFLLLHSRKSVREAFSREISSFLEGRILECLFSEGHENNKAGQNFFRRLKRAFLESEDQQIHETLLLSVSEVMSYVDIHDNLFVESLILLVDHLDSWHITVQTTALNLIQRSCNIRLKCGLEQFISKFGHILEELFEHLCVGFLSRREVIRKFAEVVLGVKTEDLICRMVPVIVPKLVLSQRNNEQAILIMHELAKYLNTDLVPLIVNCLPKVLAFALLHADGDDLSSALQFYHVQTGSDSKEIFSAALPALLDELVCSIEDEDLDGPHRRVPRMIQQVARILTGTNDLPGFLKNHFVGLLNSIDRKMLHSEDIQMQKQALKRIEDLIEMMGPQLSTYLPKIMVLVLHAIEKEPLQGKGFEVLHSFIKKLTKVSPSSTKHVIPQVVAAFIPCLERYPEKPSLHLNKIGEILEELIVENCSILKQQIRELPLLPNIPALSKVNKVIQEARGSMTLRDQLRDAVDGLKHESLNVRHMVACELSKLLNSRREDITSLIAGEAFADLDVVSSLISSLLRGCAEESRTTVGQQLKLVCTDCLGALGAVDPDKFKGLSCLVGVSSQRFKIECSDDDLIFELIHKHLARAFRAASETVVQDSAALAIQELLKIAGCQASLDGKLQGESAETSEGIDVGYFNDMERRGERLWDRFSNYVKDIIAPCLTSRFQLPSVTDPTSAGPIYRSSMSFRRWIFFWVRKLTANSTGSRLSIFSACRGIVRHDMQTAVYLLPYLVLNVVCHGTVEARHSITQEILSVLNGAASENCGSAVYGSAVGQGEVCVQVVFTLLDNLGQWVDDLKQQVALSQSHQASKQQLKGKSLVEPLGDADNLLIQCGYVSELLSAIPKVTLARASFRCQAYARALLYFESYVREMSGSFNPAAEQSGVFTDGDISFLMEIYSGMDEPDGLSGLASLRKSPSLQDQLLINKKTGNWAEVLTSCEQALEMEPTSVQRHSDVLNCFLNMCHLQSMVTHVDGLISRIPQFKKTWCMQGVQAAWRLGRWDLMEEYLSGAANEGLLCNGSESSASFEMDLAKILQAMMKKNRFAISERIAQCKQALLVPLAAAGMDSYIRAYPFVVKLHMLCELEDFHAVLGDESFLERSFHSDEPKFSKVMKYWDDRLKITQASLWAREPLLAFRRLVFNASNMGLQVGNCWLQYAKLCRSAGHYETAHRAILEAQASGVACVHMEKAKLLWSTRKSDCAIAELQQSILNLPAEVLGASTVMSLNSLSLVLPNPPLSHNEASNEDQDVAKMILLYTRWIHHTGQKQKEDVISLYSRVRELQPRWEKGYFFMAKYYDDLLMDARKRQEENLHTHSGHDNIPSNSSGGGFALNSVTEEKPWWSYLPEVLLYYAKGLHRGHKNLFQALPRLLTLWFEFGTICHREALLSNKPLKSVHTRVMGILRGCLKDLPAYQWLTVLSQLISRICHKNEDIVRVVKLIITSVIQAYPQQALWMMAAVSKSTVAARRDAASEIILAARRGFRSGSDTSNLFGQFGSLVDQLIKLCFHPGQPKARAVNILTEFSSLKRMMPLGVIMPVQQALTVTLPSCGADLADPPQCDVFSDMQLASISGITDEAEILSSLQRPKKVVFIGSDGIHRPFLCKPKDDLRKDARMMEFTAMINRLLSKFPESRRRNLYIRTFAVIPLTEDCGMVEWVPHTRGLRHILQDIYITCGKFDRMKTNPQIKRIYDQCQGKMPEDEMLKTKILPMFPPVFRKWFITTFSEPVAWFRARVAYAHTAAVWSMVGHIVGLGDRHGENILFDSTTGDCVHVDFSCLFDKGLQLEKPELVPFRLTQNMIDGLGITGYEGVFLKVCEISLSVLRAHRETLVSVLETFIHDPLVEWTKSHKSSGVEVQNPHAQRAISNIKARLEGVVVGVGAAPSLPLAVEGQARRLIAEAVSHKNLGKMYIWWMAWF</sequence>
<dbReference type="SUPFAM" id="SSF48371">
    <property type="entry name" value="ARM repeat"/>
    <property type="match status" value="1"/>
</dbReference>
<proteinExistence type="inferred from homology"/>
<feature type="domain" description="PI3K/PI4K catalytic" evidence="16">
    <location>
        <begin position="2385"/>
        <end position="2698"/>
    </location>
</feature>
<keyword evidence="9" id="KW-0067">ATP-binding</keyword>
<dbReference type="InterPro" id="IPR011009">
    <property type="entry name" value="Kinase-like_dom_sf"/>
</dbReference>
<dbReference type="GO" id="GO:0004674">
    <property type="term" value="F:protein serine/threonine kinase activity"/>
    <property type="evidence" value="ECO:0007669"/>
    <property type="project" value="UniProtKB-KW"/>
</dbReference>
<evidence type="ECO:0000256" key="7">
    <source>
        <dbReference type="ARBA" id="ARBA00022763"/>
    </source>
</evidence>
<dbReference type="EC" id="2.7.11.1" evidence="3"/>
<comment type="subcellular location">
    <subcellularLocation>
        <location evidence="1">Nucleus</location>
    </subcellularLocation>
</comment>
<dbReference type="InterPro" id="IPR057564">
    <property type="entry name" value="HEAT_ATR"/>
</dbReference>
<evidence type="ECO:0000256" key="1">
    <source>
        <dbReference type="ARBA" id="ARBA00004123"/>
    </source>
</evidence>
<dbReference type="GO" id="GO:0006281">
    <property type="term" value="P:DNA repair"/>
    <property type="evidence" value="ECO:0007669"/>
    <property type="project" value="UniProtKB-KW"/>
</dbReference>
<evidence type="ECO:0000256" key="12">
    <source>
        <dbReference type="ARBA" id="ARBA00023306"/>
    </source>
</evidence>
<evidence type="ECO:0000256" key="3">
    <source>
        <dbReference type="ARBA" id="ARBA00012513"/>
    </source>
</evidence>
<dbReference type="SMART" id="SM00802">
    <property type="entry name" value="UME"/>
    <property type="match status" value="1"/>
</dbReference>
<dbReference type="PROSITE" id="PS50290">
    <property type="entry name" value="PI3_4_KINASE_3"/>
    <property type="match status" value="1"/>
</dbReference>
<dbReference type="InterPro" id="IPR016024">
    <property type="entry name" value="ARM-type_fold"/>
</dbReference>
<dbReference type="Pfam" id="PF02259">
    <property type="entry name" value="FAT"/>
    <property type="match status" value="1"/>
</dbReference>
<dbReference type="InterPro" id="IPR018936">
    <property type="entry name" value="PI3/4_kinase_CS"/>
</dbReference>
<dbReference type="Gene3D" id="1.25.10.10">
    <property type="entry name" value="Leucine-rich Repeat Variant"/>
    <property type="match status" value="1"/>
</dbReference>
<evidence type="ECO:0000256" key="2">
    <source>
        <dbReference type="ARBA" id="ARBA00010769"/>
    </source>
</evidence>
<dbReference type="FunFam" id="1.10.1070.11:FF:000024">
    <property type="entry name" value="Serine/threonine-protein kinase ATR"/>
    <property type="match status" value="1"/>
</dbReference>
<dbReference type="Gene3D" id="1.25.40.10">
    <property type="entry name" value="Tetratricopeptide repeat domain"/>
    <property type="match status" value="1"/>
</dbReference>
<dbReference type="InterPro" id="IPR056802">
    <property type="entry name" value="ATR-like_M-HEAT"/>
</dbReference>
<evidence type="ECO:0000256" key="9">
    <source>
        <dbReference type="ARBA" id="ARBA00022840"/>
    </source>
</evidence>
<dbReference type="CDD" id="cd00892">
    <property type="entry name" value="PIKKc_ATR"/>
    <property type="match status" value="1"/>
</dbReference>
<dbReference type="InterPro" id="IPR011990">
    <property type="entry name" value="TPR-like_helical_dom_sf"/>
</dbReference>
<keyword evidence="8" id="KW-0418">Kinase</keyword>
<evidence type="ECO:0000259" key="18">
    <source>
        <dbReference type="PROSITE" id="PS51190"/>
    </source>
</evidence>
<organism evidence="19 20">
    <name type="scientific">Spirodela intermedia</name>
    <name type="common">Intermediate duckweed</name>
    <dbReference type="NCBI Taxonomy" id="51605"/>
    <lineage>
        <taxon>Eukaryota</taxon>
        <taxon>Viridiplantae</taxon>
        <taxon>Streptophyta</taxon>
        <taxon>Embryophyta</taxon>
        <taxon>Tracheophyta</taxon>
        <taxon>Spermatophyta</taxon>
        <taxon>Magnoliopsida</taxon>
        <taxon>Liliopsida</taxon>
        <taxon>Araceae</taxon>
        <taxon>Lemnoideae</taxon>
        <taxon>Spirodela</taxon>
    </lineage>
</organism>
<protein>
    <recommendedName>
        <fullName evidence="13">Serine/threonine-protein kinase ATR</fullName>
        <ecNumber evidence="3">2.7.11.1</ecNumber>
    </recommendedName>
</protein>
<dbReference type="Pfam" id="PF08064">
    <property type="entry name" value="UME"/>
    <property type="match status" value="1"/>
</dbReference>
<dbReference type="InterPro" id="IPR000403">
    <property type="entry name" value="PI3/4_kinase_cat_dom"/>
</dbReference>
<dbReference type="Proteomes" id="UP000663760">
    <property type="component" value="Chromosome 7"/>
</dbReference>
<evidence type="ECO:0000256" key="15">
    <source>
        <dbReference type="ARBA" id="ARBA00048679"/>
    </source>
</evidence>
<evidence type="ECO:0000313" key="20">
    <source>
        <dbReference type="Proteomes" id="UP000663760"/>
    </source>
</evidence>
<evidence type="ECO:0000256" key="13">
    <source>
        <dbReference type="ARBA" id="ARBA00024420"/>
    </source>
</evidence>
<evidence type="ECO:0000256" key="6">
    <source>
        <dbReference type="ARBA" id="ARBA00022741"/>
    </source>
</evidence>
<comment type="similarity">
    <text evidence="2">Belongs to the PI3/PI4-kinase family. ATM subfamily.</text>
</comment>
<dbReference type="OrthoDB" id="381190at2759"/>
<evidence type="ECO:0000256" key="14">
    <source>
        <dbReference type="ARBA" id="ARBA00047899"/>
    </source>
</evidence>
<dbReference type="SMART" id="SM00146">
    <property type="entry name" value="PI3Kc"/>
    <property type="match status" value="1"/>
</dbReference>
<evidence type="ECO:0000256" key="4">
    <source>
        <dbReference type="ARBA" id="ARBA00022527"/>
    </source>
</evidence>
<dbReference type="Pfam" id="PF00454">
    <property type="entry name" value="PI3_PI4_kinase"/>
    <property type="match status" value="1"/>
</dbReference>
<dbReference type="SMART" id="SM01343">
    <property type="entry name" value="FATC"/>
    <property type="match status" value="1"/>
</dbReference>
<dbReference type="InterPro" id="IPR003151">
    <property type="entry name" value="PIK-rel_kinase_FAT"/>
</dbReference>
<dbReference type="PROSITE" id="PS51190">
    <property type="entry name" value="FATC"/>
    <property type="match status" value="1"/>
</dbReference>
<keyword evidence="12" id="KW-0131">Cell cycle</keyword>
<evidence type="ECO:0000313" key="19">
    <source>
        <dbReference type="EMBL" id="CAA7399700.1"/>
    </source>
</evidence>
<reference evidence="19" key="1">
    <citation type="submission" date="2020-02" db="EMBL/GenBank/DDBJ databases">
        <authorList>
            <person name="Scholz U."/>
            <person name="Mascher M."/>
            <person name="Fiebig A."/>
        </authorList>
    </citation>
    <scope>NUCLEOTIDE SEQUENCE</scope>
</reference>
<dbReference type="Pfam" id="PF02260">
    <property type="entry name" value="FATC"/>
    <property type="match status" value="1"/>
</dbReference>
<dbReference type="GO" id="GO:0005694">
    <property type="term" value="C:chromosome"/>
    <property type="evidence" value="ECO:0007669"/>
    <property type="project" value="TreeGrafter"/>
</dbReference>
<dbReference type="PROSITE" id="PS51189">
    <property type="entry name" value="FAT"/>
    <property type="match status" value="1"/>
</dbReference>
<dbReference type="GO" id="GO:0005524">
    <property type="term" value="F:ATP binding"/>
    <property type="evidence" value="ECO:0007669"/>
    <property type="project" value="UniProtKB-KW"/>
</dbReference>
<feature type="domain" description="FATC" evidence="18">
    <location>
        <begin position="2696"/>
        <end position="2728"/>
    </location>
</feature>